<dbReference type="CTD" id="36343410"/>
<evidence type="ECO:0000313" key="3">
    <source>
        <dbReference type="Proteomes" id="UP000019149"/>
    </source>
</evidence>
<dbReference type="RefSeq" id="XP_024348649.1">
    <property type="nucleotide sequence ID" value="XM_024496944.1"/>
</dbReference>
<accession>W6U8C4</accession>
<evidence type="ECO:0000256" key="1">
    <source>
        <dbReference type="SAM" id="MobiDB-lite"/>
    </source>
</evidence>
<evidence type="ECO:0000313" key="2">
    <source>
        <dbReference type="EMBL" id="EUB57453.1"/>
    </source>
</evidence>
<gene>
    <name evidence="2" type="ORF">EGR_07695</name>
</gene>
<dbReference type="AlphaFoldDB" id="W6U8C4"/>
<feature type="region of interest" description="Disordered" evidence="1">
    <location>
        <begin position="159"/>
        <end position="180"/>
    </location>
</feature>
<dbReference type="EMBL" id="APAU02000084">
    <property type="protein sequence ID" value="EUB57453.1"/>
    <property type="molecule type" value="Genomic_DNA"/>
</dbReference>
<dbReference type="KEGG" id="egl:EGR_07695"/>
<protein>
    <submittedName>
        <fullName evidence="2">Uncharacterized protein</fullName>
    </submittedName>
</protein>
<organism evidence="2 3">
    <name type="scientific">Echinococcus granulosus</name>
    <name type="common">Hydatid tapeworm</name>
    <dbReference type="NCBI Taxonomy" id="6210"/>
    <lineage>
        <taxon>Eukaryota</taxon>
        <taxon>Metazoa</taxon>
        <taxon>Spiralia</taxon>
        <taxon>Lophotrochozoa</taxon>
        <taxon>Platyhelminthes</taxon>
        <taxon>Cestoda</taxon>
        <taxon>Eucestoda</taxon>
        <taxon>Cyclophyllidea</taxon>
        <taxon>Taeniidae</taxon>
        <taxon>Echinococcus</taxon>
        <taxon>Echinococcus granulosus group</taxon>
    </lineage>
</organism>
<reference evidence="2 3" key="1">
    <citation type="journal article" date="2013" name="Nat. Genet.">
        <title>The genome of the hydatid tapeworm Echinococcus granulosus.</title>
        <authorList>
            <person name="Zheng H."/>
            <person name="Zhang W."/>
            <person name="Zhang L."/>
            <person name="Zhang Z."/>
            <person name="Li J."/>
            <person name="Lu G."/>
            <person name="Zhu Y."/>
            <person name="Wang Y."/>
            <person name="Huang Y."/>
            <person name="Liu J."/>
            <person name="Kang H."/>
            <person name="Chen J."/>
            <person name="Wang L."/>
            <person name="Chen A."/>
            <person name="Yu S."/>
            <person name="Gao Z."/>
            <person name="Jin L."/>
            <person name="Gu W."/>
            <person name="Wang Z."/>
            <person name="Zhao L."/>
            <person name="Shi B."/>
            <person name="Wen H."/>
            <person name="Lin R."/>
            <person name="Jones M.K."/>
            <person name="Brejova B."/>
            <person name="Vinar T."/>
            <person name="Zhao G."/>
            <person name="McManus D.P."/>
            <person name="Chen Z."/>
            <person name="Zhou Y."/>
            <person name="Wang S."/>
        </authorList>
    </citation>
    <scope>NUCLEOTIDE SEQUENCE [LARGE SCALE GENOMIC DNA]</scope>
</reference>
<dbReference type="Proteomes" id="UP000019149">
    <property type="component" value="Unassembled WGS sequence"/>
</dbReference>
<name>W6U8C4_ECHGR</name>
<sequence length="210" mass="23777">MSNLAKDVCLYLAQVAEYLSQSEDQTNKKDILMMIGGYKKPKNYNISARTRIISKFELMEKVKSYLMAIIATRTLDIPKHKLGKLSPYLRTIATLERLDLNIIIIVARDCIHQQLCSVVIKSELQIKANHTFERVRRNVLGVVGTKDIGRAEAEKINEEEEEKKKKKKKQEKDLSSSATKIFHVSPTSSLAQDLAALNKGSLTQFQILVS</sequence>
<dbReference type="GeneID" id="36343410"/>
<keyword evidence="3" id="KW-1185">Reference proteome</keyword>
<proteinExistence type="predicted"/>
<comment type="caution">
    <text evidence="2">The sequence shown here is derived from an EMBL/GenBank/DDBJ whole genome shotgun (WGS) entry which is preliminary data.</text>
</comment>